<comment type="caution">
    <text evidence="1">The sequence shown here is derived from an EMBL/GenBank/DDBJ whole genome shotgun (WGS) entry which is preliminary data.</text>
</comment>
<accession>A0ABR3LFW3</accession>
<protein>
    <submittedName>
        <fullName evidence="1">Uncharacterized protein</fullName>
    </submittedName>
</protein>
<organism evidence="1 2">
    <name type="scientific">Cirrhinus molitorella</name>
    <name type="common">mud carp</name>
    <dbReference type="NCBI Taxonomy" id="172907"/>
    <lineage>
        <taxon>Eukaryota</taxon>
        <taxon>Metazoa</taxon>
        <taxon>Chordata</taxon>
        <taxon>Craniata</taxon>
        <taxon>Vertebrata</taxon>
        <taxon>Euteleostomi</taxon>
        <taxon>Actinopterygii</taxon>
        <taxon>Neopterygii</taxon>
        <taxon>Teleostei</taxon>
        <taxon>Ostariophysi</taxon>
        <taxon>Cypriniformes</taxon>
        <taxon>Cyprinidae</taxon>
        <taxon>Labeoninae</taxon>
        <taxon>Labeonini</taxon>
        <taxon>Cirrhinus</taxon>
    </lineage>
</organism>
<gene>
    <name evidence="1" type="ORF">QQF64_019590</name>
</gene>
<feature type="non-terminal residue" evidence="1">
    <location>
        <position position="1"/>
    </location>
</feature>
<name>A0ABR3LFW3_9TELE</name>
<dbReference type="EMBL" id="JAYMGO010000022">
    <property type="protein sequence ID" value="KAL1251794.1"/>
    <property type="molecule type" value="Genomic_DNA"/>
</dbReference>
<reference evidence="1 2" key="1">
    <citation type="submission" date="2023-09" db="EMBL/GenBank/DDBJ databases">
        <authorList>
            <person name="Wang M."/>
        </authorList>
    </citation>
    <scope>NUCLEOTIDE SEQUENCE [LARGE SCALE GENOMIC DNA]</scope>
    <source>
        <strain evidence="1">GT-2023</strain>
        <tissue evidence="1">Liver</tissue>
    </source>
</reference>
<dbReference type="Proteomes" id="UP001558613">
    <property type="component" value="Unassembled WGS sequence"/>
</dbReference>
<keyword evidence="2" id="KW-1185">Reference proteome</keyword>
<proteinExistence type="predicted"/>
<sequence length="97" mass="11367">TGSSNPIGSGWSDVVPCVCGDDLSEIKSRQHLPRDLIKINYSSNREQYFFRFTSSVRIFFWQKWRSSQNYRGLTHEAQEASRPYKLWKMSHPLQLLA</sequence>
<evidence type="ECO:0000313" key="1">
    <source>
        <dbReference type="EMBL" id="KAL1251794.1"/>
    </source>
</evidence>
<evidence type="ECO:0000313" key="2">
    <source>
        <dbReference type="Proteomes" id="UP001558613"/>
    </source>
</evidence>